<accession>A0AAD8HRV5</accession>
<dbReference type="EMBL" id="JAUIZM010000007">
    <property type="protein sequence ID" value="KAK1372264.1"/>
    <property type="molecule type" value="Genomic_DNA"/>
</dbReference>
<dbReference type="AlphaFoldDB" id="A0AAD8HRV5"/>
<dbReference type="PANTHER" id="PTHR47718">
    <property type="entry name" value="OS01G0519700 PROTEIN"/>
    <property type="match status" value="1"/>
</dbReference>
<gene>
    <name evidence="3" type="ORF">POM88_028457</name>
</gene>
<protein>
    <recommendedName>
        <fullName evidence="2">FAR1 domain-containing protein</fullName>
    </recommendedName>
</protein>
<dbReference type="Pfam" id="PF03101">
    <property type="entry name" value="FAR1"/>
    <property type="match status" value="1"/>
</dbReference>
<proteinExistence type="predicted"/>
<dbReference type="InterPro" id="IPR004330">
    <property type="entry name" value="FAR1_DNA_bnd_dom"/>
</dbReference>
<reference evidence="3" key="2">
    <citation type="submission" date="2023-05" db="EMBL/GenBank/DDBJ databases">
        <authorList>
            <person name="Schelkunov M.I."/>
        </authorList>
    </citation>
    <scope>NUCLEOTIDE SEQUENCE</scope>
    <source>
        <strain evidence="3">Hsosn_3</strain>
        <tissue evidence="3">Leaf</tissue>
    </source>
</reference>
<evidence type="ECO:0000313" key="4">
    <source>
        <dbReference type="Proteomes" id="UP001237642"/>
    </source>
</evidence>
<reference evidence="3" key="1">
    <citation type="submission" date="2023-02" db="EMBL/GenBank/DDBJ databases">
        <title>Genome of toxic invasive species Heracleum sosnowskyi carries increased number of genes despite the absence of recent whole-genome duplications.</title>
        <authorList>
            <person name="Schelkunov M."/>
            <person name="Shtratnikova V."/>
            <person name="Makarenko M."/>
            <person name="Klepikova A."/>
            <person name="Omelchenko D."/>
            <person name="Novikova G."/>
            <person name="Obukhova E."/>
            <person name="Bogdanov V."/>
            <person name="Penin A."/>
            <person name="Logacheva M."/>
        </authorList>
    </citation>
    <scope>NUCLEOTIDE SEQUENCE</scope>
    <source>
        <strain evidence="3">Hsosn_3</strain>
        <tissue evidence="3">Leaf</tissue>
    </source>
</reference>
<evidence type="ECO:0000259" key="2">
    <source>
        <dbReference type="Pfam" id="PF03101"/>
    </source>
</evidence>
<feature type="region of interest" description="Disordered" evidence="1">
    <location>
        <begin position="1"/>
        <end position="24"/>
    </location>
</feature>
<evidence type="ECO:0000256" key="1">
    <source>
        <dbReference type="SAM" id="MobiDB-lite"/>
    </source>
</evidence>
<name>A0AAD8HRV5_9APIA</name>
<feature type="compositionally biased region" description="Acidic residues" evidence="1">
    <location>
        <begin position="1"/>
        <end position="13"/>
    </location>
</feature>
<feature type="domain" description="FAR1" evidence="2">
    <location>
        <begin position="73"/>
        <end position="162"/>
    </location>
</feature>
<sequence>MNMDETIDVDGDDNVGGNDCDFNDEEEEDIMMEENDDDNDKDDDNDCEFTFLNIIDVVPCVGMLFDTLDEAEKFYRDYGRNIGFDIIIRNTHRHTRSHDPSSRMFICKKGGRLAPESHGKGKRIRDVIPRTDCRVRMCVAHQVKMNKWKITSIKLKHNHAMVTPDKTRFFRRPHNIDPITRSLIELFNKSGIKTTKIMRLLSASSGGVQNLGFSNQDTHNVIRDIRRRVFDEGDAKCSLVLLRKLQQKSSNGEFFYRVDVDDENRVRDLVWVDPRSMNAYKNFGDVVTFDSTYRTNRYCMPFIPITG</sequence>
<organism evidence="3 4">
    <name type="scientific">Heracleum sosnowskyi</name>
    <dbReference type="NCBI Taxonomy" id="360622"/>
    <lineage>
        <taxon>Eukaryota</taxon>
        <taxon>Viridiplantae</taxon>
        <taxon>Streptophyta</taxon>
        <taxon>Embryophyta</taxon>
        <taxon>Tracheophyta</taxon>
        <taxon>Spermatophyta</taxon>
        <taxon>Magnoliopsida</taxon>
        <taxon>eudicotyledons</taxon>
        <taxon>Gunneridae</taxon>
        <taxon>Pentapetalae</taxon>
        <taxon>asterids</taxon>
        <taxon>campanulids</taxon>
        <taxon>Apiales</taxon>
        <taxon>Apiaceae</taxon>
        <taxon>Apioideae</taxon>
        <taxon>apioid superclade</taxon>
        <taxon>Tordylieae</taxon>
        <taxon>Tordyliinae</taxon>
        <taxon>Heracleum</taxon>
    </lineage>
</organism>
<keyword evidence="4" id="KW-1185">Reference proteome</keyword>
<dbReference type="Proteomes" id="UP001237642">
    <property type="component" value="Unassembled WGS sequence"/>
</dbReference>
<comment type="caution">
    <text evidence="3">The sequence shown here is derived from an EMBL/GenBank/DDBJ whole genome shotgun (WGS) entry which is preliminary data.</text>
</comment>
<evidence type="ECO:0000313" key="3">
    <source>
        <dbReference type="EMBL" id="KAK1372264.1"/>
    </source>
</evidence>